<gene>
    <name evidence="7" type="primary">pgl</name>
    <name evidence="9" type="ORF">BCUN_0280</name>
</gene>
<dbReference type="RefSeq" id="WP_033515459.1">
    <property type="nucleotide sequence ID" value="NZ_JGYV01000001.1"/>
</dbReference>
<evidence type="ECO:0000256" key="2">
    <source>
        <dbReference type="ARBA" id="ARBA00002681"/>
    </source>
</evidence>
<reference evidence="9 10" key="1">
    <citation type="submission" date="2014-03" db="EMBL/GenBank/DDBJ databases">
        <title>Genomics of Bifidobacteria.</title>
        <authorList>
            <person name="Ventura M."/>
            <person name="Milani C."/>
            <person name="Lugli G.A."/>
        </authorList>
    </citation>
    <scope>NUCLEOTIDE SEQUENCE [LARGE SCALE GENOMIC DNA]</scope>
    <source>
        <strain evidence="9 10">LMG 10738</strain>
    </source>
</reference>
<dbReference type="PANTHER" id="PTHR11054:SF0">
    <property type="entry name" value="6-PHOSPHOGLUCONOLACTONASE"/>
    <property type="match status" value="1"/>
</dbReference>
<comment type="caution">
    <text evidence="9">The sequence shown here is derived from an EMBL/GenBank/DDBJ whole genome shotgun (WGS) entry which is preliminary data.</text>
</comment>
<dbReference type="STRING" id="1688.BCUN_0280"/>
<comment type="pathway">
    <text evidence="3 7">Carbohydrate degradation; pentose phosphate pathway; D-ribulose 5-phosphate from D-glucose 6-phosphate (oxidative stage): step 2/3.</text>
</comment>
<dbReference type="InterPro" id="IPR005900">
    <property type="entry name" value="6-phosphogluconolactonase_DevB"/>
</dbReference>
<proteinExistence type="inferred from homology"/>
<organism evidence="9 10">
    <name type="scientific">Bifidobacterium cuniculi</name>
    <dbReference type="NCBI Taxonomy" id="1688"/>
    <lineage>
        <taxon>Bacteria</taxon>
        <taxon>Bacillati</taxon>
        <taxon>Actinomycetota</taxon>
        <taxon>Actinomycetes</taxon>
        <taxon>Bifidobacteriales</taxon>
        <taxon>Bifidobacteriaceae</taxon>
        <taxon>Bifidobacterium</taxon>
    </lineage>
</organism>
<dbReference type="NCBIfam" id="TIGR01198">
    <property type="entry name" value="pgl"/>
    <property type="match status" value="1"/>
</dbReference>
<evidence type="ECO:0000256" key="5">
    <source>
        <dbReference type="ARBA" id="ARBA00013198"/>
    </source>
</evidence>
<evidence type="ECO:0000256" key="7">
    <source>
        <dbReference type="RuleBase" id="RU365095"/>
    </source>
</evidence>
<keyword evidence="7 9" id="KW-0378">Hydrolase</keyword>
<comment type="catalytic activity">
    <reaction evidence="1 7">
        <text>6-phospho-D-glucono-1,5-lactone + H2O = 6-phospho-D-gluconate + H(+)</text>
        <dbReference type="Rhea" id="RHEA:12556"/>
        <dbReference type="ChEBI" id="CHEBI:15377"/>
        <dbReference type="ChEBI" id="CHEBI:15378"/>
        <dbReference type="ChEBI" id="CHEBI:57955"/>
        <dbReference type="ChEBI" id="CHEBI:58759"/>
        <dbReference type="EC" id="3.1.1.31"/>
    </reaction>
</comment>
<dbReference type="UniPathway" id="UPA00115">
    <property type="reaction ID" value="UER00409"/>
</dbReference>
<name>A0A087B435_9BIFI</name>
<dbReference type="PANTHER" id="PTHR11054">
    <property type="entry name" value="6-PHOSPHOGLUCONOLACTONASE"/>
    <property type="match status" value="1"/>
</dbReference>
<dbReference type="InterPro" id="IPR039104">
    <property type="entry name" value="6PGL"/>
</dbReference>
<dbReference type="eggNOG" id="COG0363">
    <property type="taxonomic scope" value="Bacteria"/>
</dbReference>
<accession>A0A087B435</accession>
<keyword evidence="10" id="KW-1185">Reference proteome</keyword>
<dbReference type="CDD" id="cd01400">
    <property type="entry name" value="6PGL"/>
    <property type="match status" value="1"/>
</dbReference>
<comment type="similarity">
    <text evidence="4 7">Belongs to the glucosamine/galactosamine-6-phosphate isomerase family. 6-phosphogluconolactonase subfamily.</text>
</comment>
<dbReference type="InterPro" id="IPR037171">
    <property type="entry name" value="NagB/RpiA_transferase-like"/>
</dbReference>
<evidence type="ECO:0000256" key="3">
    <source>
        <dbReference type="ARBA" id="ARBA00004961"/>
    </source>
</evidence>
<evidence type="ECO:0000313" key="10">
    <source>
        <dbReference type="Proteomes" id="UP000029067"/>
    </source>
</evidence>
<dbReference type="Gene3D" id="3.40.50.1360">
    <property type="match status" value="1"/>
</dbReference>
<dbReference type="InterPro" id="IPR006148">
    <property type="entry name" value="Glc/Gal-6P_isomerase"/>
</dbReference>
<dbReference type="EMBL" id="JGYV01000001">
    <property type="protein sequence ID" value="KFI65785.1"/>
    <property type="molecule type" value="Genomic_DNA"/>
</dbReference>
<sequence>MQRELITYPDQRLMAEAVAARTLLTINDVLCDPDRRRVDLAVTGGTDGTAILSAMADSPLLDSVDWHRVHVWWSDERFVPADSDERNDRGAMAALLNRLIASGAMDAAQIHPMPADTRSSREAANASGQETAQVLMDAASHYQMELLHELGQDAAMDIMLFGLGPDGHVASLFPDRREVLIDDPELLVVGLDGSPKPPARRLTMTIPFIRRTSYVWVCGSRQAKAQAMDATFHASCDPHAPASWLDATRQLLWIGDRASTVQARH</sequence>
<dbReference type="EC" id="3.1.1.31" evidence="5 7"/>
<dbReference type="Pfam" id="PF01182">
    <property type="entry name" value="Glucosamine_iso"/>
    <property type="match status" value="1"/>
</dbReference>
<dbReference type="AlphaFoldDB" id="A0A087B435"/>
<dbReference type="GO" id="GO:0017057">
    <property type="term" value="F:6-phosphogluconolactonase activity"/>
    <property type="evidence" value="ECO:0007669"/>
    <property type="project" value="UniProtKB-UniRule"/>
</dbReference>
<dbReference type="Proteomes" id="UP000029067">
    <property type="component" value="Unassembled WGS sequence"/>
</dbReference>
<dbReference type="SUPFAM" id="SSF100950">
    <property type="entry name" value="NagB/RpiA/CoA transferase-like"/>
    <property type="match status" value="1"/>
</dbReference>
<evidence type="ECO:0000256" key="1">
    <source>
        <dbReference type="ARBA" id="ARBA00000832"/>
    </source>
</evidence>
<dbReference type="GO" id="GO:0006098">
    <property type="term" value="P:pentose-phosphate shunt"/>
    <property type="evidence" value="ECO:0007669"/>
    <property type="project" value="UniProtKB-UniPathway"/>
</dbReference>
<evidence type="ECO:0000259" key="8">
    <source>
        <dbReference type="Pfam" id="PF01182"/>
    </source>
</evidence>
<comment type="function">
    <text evidence="2 7">Hydrolysis of 6-phosphogluconolactone to 6-phosphogluconate.</text>
</comment>
<dbReference type="OrthoDB" id="9810967at2"/>
<evidence type="ECO:0000256" key="6">
    <source>
        <dbReference type="ARBA" id="ARBA00020337"/>
    </source>
</evidence>
<evidence type="ECO:0000313" key="9">
    <source>
        <dbReference type="EMBL" id="KFI65785.1"/>
    </source>
</evidence>
<feature type="domain" description="Glucosamine/galactosamine-6-phosphate isomerase" evidence="8">
    <location>
        <begin position="10"/>
        <end position="253"/>
    </location>
</feature>
<dbReference type="GO" id="GO:0005975">
    <property type="term" value="P:carbohydrate metabolic process"/>
    <property type="evidence" value="ECO:0007669"/>
    <property type="project" value="UniProtKB-UniRule"/>
</dbReference>
<protein>
    <recommendedName>
        <fullName evidence="6 7">6-phosphogluconolactonase</fullName>
        <shortName evidence="7">6PGL</shortName>
        <ecNumber evidence="5 7">3.1.1.31</ecNumber>
    </recommendedName>
</protein>
<evidence type="ECO:0000256" key="4">
    <source>
        <dbReference type="ARBA" id="ARBA00010662"/>
    </source>
</evidence>